<name>A0A936Z391_9BURK</name>
<reference evidence="1 2" key="1">
    <citation type="journal article" date="2017" name="Int. J. Syst. Evol. Microbiol.">
        <title>Ramlibacter monticola sp. nov., isolated from forest soil.</title>
        <authorList>
            <person name="Chaudhary D.K."/>
            <person name="Kim J."/>
        </authorList>
    </citation>
    <scope>NUCLEOTIDE SEQUENCE [LARGE SCALE GENOMIC DNA]</scope>
    <source>
        <strain evidence="1 2">KACC 19175</strain>
    </source>
</reference>
<comment type="caution">
    <text evidence="1">The sequence shown here is derived from an EMBL/GenBank/DDBJ whole genome shotgun (WGS) entry which is preliminary data.</text>
</comment>
<sequence length="74" mass="8101">MNARVDHLLHEALALPDEERSALVVALLDSLEGSADPSISEAWREEVRKRRAALRDGSVQPVAWADAKARLSAL</sequence>
<proteinExistence type="predicted"/>
<dbReference type="RefSeq" id="WP_201675429.1">
    <property type="nucleotide sequence ID" value="NZ_JAEQNE010000004.1"/>
</dbReference>
<evidence type="ECO:0000313" key="1">
    <source>
        <dbReference type="EMBL" id="MBL0392770.1"/>
    </source>
</evidence>
<dbReference type="Pfam" id="PF09720">
    <property type="entry name" value="Unstab_antitox"/>
    <property type="match status" value="1"/>
</dbReference>
<dbReference type="InterPro" id="IPR013406">
    <property type="entry name" value="CHP02574_addiction_mod"/>
</dbReference>
<dbReference type="Proteomes" id="UP000599109">
    <property type="component" value="Unassembled WGS sequence"/>
</dbReference>
<protein>
    <submittedName>
        <fullName evidence="1">Addiction module protein</fullName>
    </submittedName>
</protein>
<evidence type="ECO:0000313" key="2">
    <source>
        <dbReference type="Proteomes" id="UP000599109"/>
    </source>
</evidence>
<dbReference type="NCBIfam" id="TIGR02574">
    <property type="entry name" value="stabl_TIGR02574"/>
    <property type="match status" value="1"/>
</dbReference>
<dbReference type="EMBL" id="JAEQNE010000004">
    <property type="protein sequence ID" value="MBL0392770.1"/>
    <property type="molecule type" value="Genomic_DNA"/>
</dbReference>
<gene>
    <name evidence="1" type="ORF">JJ685_16660</name>
</gene>
<organism evidence="1 2">
    <name type="scientific">Ramlibacter monticola</name>
    <dbReference type="NCBI Taxonomy" id="1926872"/>
    <lineage>
        <taxon>Bacteria</taxon>
        <taxon>Pseudomonadati</taxon>
        <taxon>Pseudomonadota</taxon>
        <taxon>Betaproteobacteria</taxon>
        <taxon>Burkholderiales</taxon>
        <taxon>Comamonadaceae</taxon>
        <taxon>Ramlibacter</taxon>
    </lineage>
</organism>
<keyword evidence="2" id="KW-1185">Reference proteome</keyword>
<accession>A0A936Z391</accession>
<dbReference type="AlphaFoldDB" id="A0A936Z391"/>